<reference evidence="2" key="1">
    <citation type="submission" date="2022-01" db="EMBL/GenBank/DDBJ databases">
        <authorList>
            <person name="Jo J.-H."/>
            <person name="Im W.-T."/>
        </authorList>
    </citation>
    <scope>NUCLEOTIDE SEQUENCE</scope>
    <source>
        <strain evidence="2">G124</strain>
    </source>
</reference>
<dbReference type="RefSeq" id="WP_235068570.1">
    <property type="nucleotide sequence ID" value="NZ_JAKFGM010000003.1"/>
</dbReference>
<keyword evidence="3" id="KW-1185">Reference proteome</keyword>
<evidence type="ECO:0000256" key="1">
    <source>
        <dbReference type="SAM" id="Phobius"/>
    </source>
</evidence>
<organism evidence="2 3">
    <name type="scientific">Sphingomonas cremea</name>
    <dbReference type="NCBI Taxonomy" id="2904799"/>
    <lineage>
        <taxon>Bacteria</taxon>
        <taxon>Pseudomonadati</taxon>
        <taxon>Pseudomonadota</taxon>
        <taxon>Alphaproteobacteria</taxon>
        <taxon>Sphingomonadales</taxon>
        <taxon>Sphingomonadaceae</taxon>
        <taxon>Sphingomonas</taxon>
    </lineage>
</organism>
<name>A0A9X1QNQ6_9SPHN</name>
<accession>A0A9X1QNQ6</accession>
<protein>
    <submittedName>
        <fullName evidence="2">Uncharacterized protein</fullName>
    </submittedName>
</protein>
<evidence type="ECO:0000313" key="2">
    <source>
        <dbReference type="EMBL" id="MCF2515864.1"/>
    </source>
</evidence>
<keyword evidence="1" id="KW-0812">Transmembrane</keyword>
<dbReference type="Proteomes" id="UP001139410">
    <property type="component" value="Unassembled WGS sequence"/>
</dbReference>
<feature type="transmembrane region" description="Helical" evidence="1">
    <location>
        <begin position="66"/>
        <end position="85"/>
    </location>
</feature>
<proteinExistence type="predicted"/>
<feature type="transmembrane region" description="Helical" evidence="1">
    <location>
        <begin position="6"/>
        <end position="24"/>
    </location>
</feature>
<feature type="transmembrane region" description="Helical" evidence="1">
    <location>
        <begin position="97"/>
        <end position="117"/>
    </location>
</feature>
<evidence type="ECO:0000313" key="3">
    <source>
        <dbReference type="Proteomes" id="UP001139410"/>
    </source>
</evidence>
<dbReference type="EMBL" id="JAKFGM010000003">
    <property type="protein sequence ID" value="MCF2515864.1"/>
    <property type="molecule type" value="Genomic_DNA"/>
</dbReference>
<feature type="transmembrane region" description="Helical" evidence="1">
    <location>
        <begin position="36"/>
        <end position="60"/>
    </location>
</feature>
<gene>
    <name evidence="2" type="ORF">LVY65_12435</name>
</gene>
<keyword evidence="1" id="KW-0472">Membrane</keyword>
<comment type="caution">
    <text evidence="2">The sequence shown here is derived from an EMBL/GenBank/DDBJ whole genome shotgun (WGS) entry which is preliminary data.</text>
</comment>
<dbReference type="AlphaFoldDB" id="A0A9X1QNQ6"/>
<sequence length="192" mass="21071">MLGWLNLATVSGAITIVAFIAECLKAFPRYAEFRRGFLLVSFGVFVGSIITATSGLQIVLSPDGSPLALLMALCIGLGLVFLFLGVMAEMRNRKNEFYALSAFSVGGFLLFMFIYGMSQAGGNTMTLGELTFREKVWLGEQALSKGDDERAIEMLEDAARDLTTGDPREVALAQKIQVAKKRQLQRDMEIVR</sequence>
<keyword evidence="1" id="KW-1133">Transmembrane helix</keyword>